<name>A0ABP3IAQ0_9BACL</name>
<dbReference type="RefSeq" id="WP_343862215.1">
    <property type="nucleotide sequence ID" value="NZ_BAAACX010000012.1"/>
</dbReference>
<keyword evidence="1" id="KW-0472">Membrane</keyword>
<gene>
    <name evidence="2" type="ORF">GCM10008933_28420</name>
</gene>
<dbReference type="Gene3D" id="3.30.360.40">
    <property type="entry name" value="YwmB-like"/>
    <property type="match status" value="1"/>
</dbReference>
<protein>
    <recommendedName>
        <fullName evidence="4">TATA-box binding protein</fullName>
    </recommendedName>
</protein>
<organism evidence="2 3">
    <name type="scientific">Paenibacillus motobuensis</name>
    <dbReference type="NCBI Taxonomy" id="295324"/>
    <lineage>
        <taxon>Bacteria</taxon>
        <taxon>Bacillati</taxon>
        <taxon>Bacillota</taxon>
        <taxon>Bacilli</taxon>
        <taxon>Bacillales</taxon>
        <taxon>Paenibacillaceae</taxon>
        <taxon>Paenibacillus</taxon>
    </lineage>
</organism>
<dbReference type="Proteomes" id="UP001500340">
    <property type="component" value="Unassembled WGS sequence"/>
</dbReference>
<keyword evidence="3" id="KW-1185">Reference proteome</keyword>
<sequence>MPGRERAGLNILKRCGFVMIGFALIMVIIGFAGLDEGKVNKVDAADQQWTSVLALAESSSEGELRATVKWQGTWISLLEPSEAAYALATRLGLSTPEENEVQGHIVYNAQGFNAGVYSKLSVMPEEGGTSYYVILLIEGDARANADVFSELQTTYGHSLQDEGVDVNWNAALQGSVASGLSKELEMEAQSPEYSSASIQKLLNKIEQKTGSAFKLHSAEEYIDEDSQTISRSYEADGLLMSVRSGDYNVALQMAVHYNADTGEKEISFGSPLLTVEY</sequence>
<proteinExistence type="predicted"/>
<reference evidence="3" key="1">
    <citation type="journal article" date="2019" name="Int. J. Syst. Evol. Microbiol.">
        <title>The Global Catalogue of Microorganisms (GCM) 10K type strain sequencing project: providing services to taxonomists for standard genome sequencing and annotation.</title>
        <authorList>
            <consortium name="The Broad Institute Genomics Platform"/>
            <consortium name="The Broad Institute Genome Sequencing Center for Infectious Disease"/>
            <person name="Wu L."/>
            <person name="Ma J."/>
        </authorList>
    </citation>
    <scope>NUCLEOTIDE SEQUENCE [LARGE SCALE GENOMIC DNA]</scope>
    <source>
        <strain evidence="3">JCM 12774</strain>
    </source>
</reference>
<feature type="transmembrane region" description="Helical" evidence="1">
    <location>
        <begin position="12"/>
        <end position="34"/>
    </location>
</feature>
<keyword evidence="1" id="KW-1133">Transmembrane helix</keyword>
<evidence type="ECO:0008006" key="4">
    <source>
        <dbReference type="Google" id="ProtNLM"/>
    </source>
</evidence>
<keyword evidence="1" id="KW-0812">Transmembrane</keyword>
<evidence type="ECO:0000256" key="1">
    <source>
        <dbReference type="SAM" id="Phobius"/>
    </source>
</evidence>
<dbReference type="EMBL" id="BAAACX010000012">
    <property type="protein sequence ID" value="GAA0396121.1"/>
    <property type="molecule type" value="Genomic_DNA"/>
</dbReference>
<evidence type="ECO:0000313" key="2">
    <source>
        <dbReference type="EMBL" id="GAA0396121.1"/>
    </source>
</evidence>
<evidence type="ECO:0000313" key="3">
    <source>
        <dbReference type="Proteomes" id="UP001500340"/>
    </source>
</evidence>
<accession>A0ABP3IAQ0</accession>
<comment type="caution">
    <text evidence="2">The sequence shown here is derived from an EMBL/GenBank/DDBJ whole genome shotgun (WGS) entry which is preliminary data.</text>
</comment>